<accession>A0A0D9Z9Q6</accession>
<reference evidence="2" key="2">
    <citation type="submission" date="2018-05" db="EMBL/GenBank/DDBJ databases">
        <title>OgluRS3 (Oryza glumaepatula Reference Sequence Version 3).</title>
        <authorList>
            <person name="Zhang J."/>
            <person name="Kudrna D."/>
            <person name="Lee S."/>
            <person name="Talag J."/>
            <person name="Welchert J."/>
            <person name="Wing R.A."/>
        </authorList>
    </citation>
    <scope>NUCLEOTIDE SEQUENCE [LARGE SCALE GENOMIC DNA]</scope>
</reference>
<dbReference type="HOGENOM" id="CLU_1463453_0_0_1"/>
<dbReference type="EnsemblPlants" id="OGLUM03G24470.1">
    <property type="protein sequence ID" value="OGLUM03G24470.1"/>
    <property type="gene ID" value="OGLUM03G24470"/>
</dbReference>
<evidence type="ECO:0000313" key="2">
    <source>
        <dbReference type="EnsemblPlants" id="OGLUM03G24470.1"/>
    </source>
</evidence>
<protein>
    <submittedName>
        <fullName evidence="2">Uncharacterized protein</fullName>
    </submittedName>
</protein>
<keyword evidence="3" id="KW-1185">Reference proteome</keyword>
<feature type="region of interest" description="Disordered" evidence="1">
    <location>
        <begin position="77"/>
        <end position="121"/>
    </location>
</feature>
<name>A0A0D9Z9Q6_9ORYZ</name>
<evidence type="ECO:0000256" key="1">
    <source>
        <dbReference type="SAM" id="MobiDB-lite"/>
    </source>
</evidence>
<proteinExistence type="predicted"/>
<sequence>MVKPPTTFTTDLLHRRSSPINTRKDLPSLTTPELLELSLSLSIHVRPSPPPVDLLLQPSTFLPLLYTDLPGCASFGNTAPAPFSPSSRFPSKRLRRRRREEEEEGKEKENKSLTGGPINTTKKPPVEILRLPWGRSWANGPDVGPLVVKPGRTKPKLQVLHLAPHALMRTAVGASLFPRPPQHAA</sequence>
<dbReference type="Gramene" id="OGLUM03G24470.1">
    <property type="protein sequence ID" value="OGLUM03G24470.1"/>
    <property type="gene ID" value="OGLUM03G24470"/>
</dbReference>
<dbReference type="AlphaFoldDB" id="A0A0D9Z9Q6"/>
<organism evidence="2">
    <name type="scientific">Oryza glumipatula</name>
    <dbReference type="NCBI Taxonomy" id="40148"/>
    <lineage>
        <taxon>Eukaryota</taxon>
        <taxon>Viridiplantae</taxon>
        <taxon>Streptophyta</taxon>
        <taxon>Embryophyta</taxon>
        <taxon>Tracheophyta</taxon>
        <taxon>Spermatophyta</taxon>
        <taxon>Magnoliopsida</taxon>
        <taxon>Liliopsida</taxon>
        <taxon>Poales</taxon>
        <taxon>Poaceae</taxon>
        <taxon>BOP clade</taxon>
        <taxon>Oryzoideae</taxon>
        <taxon>Oryzeae</taxon>
        <taxon>Oryzinae</taxon>
        <taxon>Oryza</taxon>
    </lineage>
</organism>
<evidence type="ECO:0000313" key="3">
    <source>
        <dbReference type="Proteomes" id="UP000026961"/>
    </source>
</evidence>
<reference evidence="2" key="1">
    <citation type="submission" date="2015-04" db="UniProtKB">
        <authorList>
            <consortium name="EnsemblPlants"/>
        </authorList>
    </citation>
    <scope>IDENTIFICATION</scope>
</reference>
<dbReference type="Proteomes" id="UP000026961">
    <property type="component" value="Chromosome 3"/>
</dbReference>